<sequence length="173" mass="19926">MKEKKQISVNICYLLEQKKWTLTKLSTEIKKIIRDDKRRGKSMFSEYASGGNMRSYMFFVVCRALEVDPDTMIKPVTEIKEYKKWDNFPSSLEEYKKQLQKVLGSQIKAGNMEAFIEQFESNASQLGADQDDGEISNATYYRYSEKMGNISIGRLLILSRCFGISLKQVAGLE</sequence>
<dbReference type="Proteomes" id="UP000234849">
    <property type="component" value="Unassembled WGS sequence"/>
</dbReference>
<evidence type="ECO:0000313" key="2">
    <source>
        <dbReference type="EMBL" id="PLT55018.1"/>
    </source>
</evidence>
<organism evidence="2 3">
    <name type="scientific">Mediterraneibacter gnavus</name>
    <name type="common">Ruminococcus gnavus</name>
    <dbReference type="NCBI Taxonomy" id="33038"/>
    <lineage>
        <taxon>Bacteria</taxon>
        <taxon>Bacillati</taxon>
        <taxon>Bacillota</taxon>
        <taxon>Clostridia</taxon>
        <taxon>Lachnospirales</taxon>
        <taxon>Lachnospiraceae</taxon>
        <taxon>Mediterraneibacter</taxon>
    </lineage>
</organism>
<dbReference type="EMBL" id="JAPZEG010000016">
    <property type="protein sequence ID" value="MDE1204404.1"/>
    <property type="molecule type" value="Genomic_DNA"/>
</dbReference>
<dbReference type="EMBL" id="NIHM01000010">
    <property type="protein sequence ID" value="PLT55018.1"/>
    <property type="molecule type" value="Genomic_DNA"/>
</dbReference>
<name>A0A2N5NI34_MEDGN</name>
<evidence type="ECO:0000313" key="3">
    <source>
        <dbReference type="Proteomes" id="UP000234849"/>
    </source>
</evidence>
<reference evidence="1" key="2">
    <citation type="submission" date="2022-12" db="EMBL/GenBank/DDBJ databases">
        <title>Genome of R. gnavus strain RSHDN_120.</title>
        <authorList>
            <person name="Abdugheni R."/>
        </authorList>
    </citation>
    <scope>NUCLEOTIDE SEQUENCE</scope>
    <source>
        <strain evidence="1">RSHDN_120</strain>
    </source>
</reference>
<accession>A0A2N5NI34</accession>
<reference evidence="2 3" key="1">
    <citation type="journal article" date="2017" name="Genome Med.">
        <title>A novel Ruminococcus gnavus clade enriched in inflammatory bowel disease patients.</title>
        <authorList>
            <person name="Hall A.B."/>
            <person name="Yassour M."/>
            <person name="Sauk J."/>
            <person name="Garner A."/>
            <person name="Jiang X."/>
            <person name="Arthur T."/>
            <person name="Lagoudas G.K."/>
            <person name="Vatanen T."/>
            <person name="Fornelos N."/>
            <person name="Wilson R."/>
            <person name="Bertha M."/>
            <person name="Cohen M."/>
            <person name="Garber J."/>
            <person name="Khalili H."/>
            <person name="Gevers D."/>
            <person name="Ananthakrishnan A.N."/>
            <person name="Kugathasan S."/>
            <person name="Lander E.S."/>
            <person name="Blainey P."/>
            <person name="Vlamakis H."/>
            <person name="Xavier R.J."/>
            <person name="Huttenhower C."/>
        </authorList>
    </citation>
    <scope>NUCLEOTIDE SEQUENCE [LARGE SCALE GENOMIC DNA]</scope>
    <source>
        <strain evidence="2 3">RJX1118</strain>
    </source>
</reference>
<protein>
    <submittedName>
        <fullName evidence="2">Uncharacterized protein</fullName>
    </submittedName>
</protein>
<dbReference type="Proteomes" id="UP001149331">
    <property type="component" value="Unassembled WGS sequence"/>
</dbReference>
<dbReference type="AlphaFoldDB" id="A0A2N5NI34"/>
<proteinExistence type="predicted"/>
<dbReference type="RefSeq" id="WP_008976689.1">
    <property type="nucleotide sequence ID" value="NZ_JAPZEG010000016.1"/>
</dbReference>
<evidence type="ECO:0000313" key="1">
    <source>
        <dbReference type="EMBL" id="MDE1204404.1"/>
    </source>
</evidence>
<comment type="caution">
    <text evidence="2">The sequence shown here is derived from an EMBL/GenBank/DDBJ whole genome shotgun (WGS) entry which is preliminary data.</text>
</comment>
<gene>
    <name evidence="2" type="ORF">CDL18_08825</name>
    <name evidence="1" type="ORF">O4N78_12675</name>
</gene>